<evidence type="ECO:0000256" key="3">
    <source>
        <dbReference type="ARBA" id="ARBA00022692"/>
    </source>
</evidence>
<evidence type="ECO:0000313" key="9">
    <source>
        <dbReference type="Proteomes" id="UP000275727"/>
    </source>
</evidence>
<evidence type="ECO:0000313" key="8">
    <source>
        <dbReference type="EMBL" id="RKS90681.1"/>
    </source>
</evidence>
<keyword evidence="3 6" id="KW-0812">Transmembrane</keyword>
<feature type="transmembrane region" description="Helical" evidence="6">
    <location>
        <begin position="51"/>
        <end position="73"/>
    </location>
</feature>
<evidence type="ECO:0000256" key="1">
    <source>
        <dbReference type="ARBA" id="ARBA00004651"/>
    </source>
</evidence>
<reference evidence="7 9" key="1">
    <citation type="submission" date="2018-06" db="EMBL/GenBank/DDBJ databases">
        <title>Complete Genome Sequence of the Microcystin-Degrading Bacterium Sphingosinicella microcystinivorans Strain B-9.</title>
        <authorList>
            <person name="Jin H."/>
            <person name="Nishizawa T."/>
            <person name="Guo Y."/>
            <person name="Nishizawa A."/>
            <person name="Park H."/>
            <person name="Kato H."/>
            <person name="Tsuji K."/>
            <person name="Harada K."/>
        </authorList>
    </citation>
    <scope>NUCLEOTIDE SEQUENCE [LARGE SCALE GENOMIC DNA]</scope>
    <source>
        <strain evidence="7 9">B9</strain>
    </source>
</reference>
<feature type="transmembrane region" description="Helical" evidence="6">
    <location>
        <begin position="379"/>
        <end position="398"/>
    </location>
</feature>
<sequence>MDARQLRDVRMTENKSEKLSFSAAWAMAVGGMIGGGIFSVLGVVIAEAGRLAWLSFVFGGTIALATGWSYSRLTVSGGRAGGIYQFLRQRGRNGAAAAIAWVLILGYVLTVSVYAHTFGAYISHAFGWSAIIGHGLGIAAILTITGVNLLGVGESSLTEIILVGGKLLVLGALAIAGLMHWSPPALSPSGEHVGLTGAVIGAALVFMAYEGFQLLVYDYEVMENPQRTLPTAMMSAIVAVILIYISVALGAAMLVGADRIVADKEVALAAAGSAAFGEIGLVVVTIAAAFSTGSAILATIFGTARLAHRVAAERDLPGFFGRTNSEGVPVGATLLIATAACLLVWVGSLGELVEGASLVFLLTFAGVNLLAWRGAVVHPVVGLVGSLGALSAAILLGWRMLSTAPLELAMIGAVLSVAAAFGFWRRRT</sequence>
<evidence type="ECO:0000256" key="4">
    <source>
        <dbReference type="ARBA" id="ARBA00022989"/>
    </source>
</evidence>
<feature type="transmembrane region" description="Helical" evidence="6">
    <location>
        <begin position="328"/>
        <end position="346"/>
    </location>
</feature>
<feature type="transmembrane region" description="Helical" evidence="6">
    <location>
        <begin position="229"/>
        <end position="254"/>
    </location>
</feature>
<dbReference type="GO" id="GO:0005886">
    <property type="term" value="C:plasma membrane"/>
    <property type="evidence" value="ECO:0007669"/>
    <property type="project" value="UniProtKB-SubCell"/>
</dbReference>
<feature type="transmembrane region" description="Helical" evidence="6">
    <location>
        <begin position="274"/>
        <end position="307"/>
    </location>
</feature>
<dbReference type="Gene3D" id="1.20.1740.10">
    <property type="entry name" value="Amino acid/polyamine transporter I"/>
    <property type="match status" value="1"/>
</dbReference>
<comment type="subcellular location">
    <subcellularLocation>
        <location evidence="1">Cell membrane</location>
        <topology evidence="1">Multi-pass membrane protein</topology>
    </subcellularLocation>
</comment>
<evidence type="ECO:0000313" key="7">
    <source>
        <dbReference type="EMBL" id="BBE33595.1"/>
    </source>
</evidence>
<feature type="transmembrane region" description="Helical" evidence="6">
    <location>
        <begin position="21"/>
        <end position="45"/>
    </location>
</feature>
<protein>
    <submittedName>
        <fullName evidence="7">Amino acid transporter</fullName>
    </submittedName>
</protein>
<dbReference type="PANTHER" id="PTHR42770:SF11">
    <property type="entry name" value="INNER MEMBRANE TRANSPORT PROTEIN YBAT"/>
    <property type="match status" value="1"/>
</dbReference>
<gene>
    <name evidence="8" type="ORF">DFR51_0221</name>
    <name evidence="7" type="ORF">SmB9_12530</name>
</gene>
<feature type="transmembrane region" description="Helical" evidence="6">
    <location>
        <begin position="193"/>
        <end position="217"/>
    </location>
</feature>
<evidence type="ECO:0000256" key="5">
    <source>
        <dbReference type="ARBA" id="ARBA00023136"/>
    </source>
</evidence>
<dbReference type="KEGG" id="smic:SmB9_12530"/>
<keyword evidence="5 6" id="KW-0472">Membrane</keyword>
<organism evidence="7 9">
    <name type="scientific">Sphingosinicella microcystinivorans</name>
    <dbReference type="NCBI Taxonomy" id="335406"/>
    <lineage>
        <taxon>Bacteria</taxon>
        <taxon>Pseudomonadati</taxon>
        <taxon>Pseudomonadota</taxon>
        <taxon>Alphaproteobacteria</taxon>
        <taxon>Sphingomonadales</taxon>
        <taxon>Sphingosinicellaceae</taxon>
        <taxon>Sphingosinicella</taxon>
    </lineage>
</organism>
<name>A0AAD1G0E4_SPHMI</name>
<accession>A0AAD1G0E4</accession>
<evidence type="ECO:0000256" key="6">
    <source>
        <dbReference type="SAM" id="Phobius"/>
    </source>
</evidence>
<dbReference type="PIRSF" id="PIRSF006060">
    <property type="entry name" value="AA_transporter"/>
    <property type="match status" value="1"/>
</dbReference>
<feature type="transmembrane region" description="Helical" evidence="6">
    <location>
        <begin position="127"/>
        <end position="153"/>
    </location>
</feature>
<evidence type="ECO:0000313" key="10">
    <source>
        <dbReference type="Proteomes" id="UP000276029"/>
    </source>
</evidence>
<dbReference type="AlphaFoldDB" id="A0AAD1G0E4"/>
<reference evidence="8 10" key="2">
    <citation type="submission" date="2018-10" db="EMBL/GenBank/DDBJ databases">
        <title>Genomic Encyclopedia of Type Strains, Phase IV (KMG-IV): sequencing the most valuable type-strain genomes for metagenomic binning, comparative biology and taxonomic classification.</title>
        <authorList>
            <person name="Goeker M."/>
        </authorList>
    </citation>
    <scope>NUCLEOTIDE SEQUENCE [LARGE SCALE GENOMIC DNA]</scope>
    <source>
        <strain evidence="8 10">DSM 19791</strain>
    </source>
</reference>
<proteinExistence type="predicted"/>
<evidence type="ECO:0000256" key="2">
    <source>
        <dbReference type="ARBA" id="ARBA00022475"/>
    </source>
</evidence>
<dbReference type="EMBL" id="RBWX01000007">
    <property type="protein sequence ID" value="RKS90681.1"/>
    <property type="molecule type" value="Genomic_DNA"/>
</dbReference>
<dbReference type="GO" id="GO:0022857">
    <property type="term" value="F:transmembrane transporter activity"/>
    <property type="evidence" value="ECO:0007669"/>
    <property type="project" value="InterPro"/>
</dbReference>
<dbReference type="Proteomes" id="UP000275727">
    <property type="component" value="Chromosome"/>
</dbReference>
<dbReference type="Proteomes" id="UP000276029">
    <property type="component" value="Unassembled WGS sequence"/>
</dbReference>
<keyword evidence="10" id="KW-1185">Reference proteome</keyword>
<dbReference type="EMBL" id="AP018711">
    <property type="protein sequence ID" value="BBE33595.1"/>
    <property type="molecule type" value="Genomic_DNA"/>
</dbReference>
<keyword evidence="4 6" id="KW-1133">Transmembrane helix</keyword>
<keyword evidence="2" id="KW-1003">Cell membrane</keyword>
<feature type="transmembrane region" description="Helical" evidence="6">
    <location>
        <begin position="94"/>
        <end position="115"/>
    </location>
</feature>
<dbReference type="InterPro" id="IPR002293">
    <property type="entry name" value="AA/rel_permease1"/>
</dbReference>
<feature type="transmembrane region" description="Helical" evidence="6">
    <location>
        <begin position="160"/>
        <end position="181"/>
    </location>
</feature>
<feature type="transmembrane region" description="Helical" evidence="6">
    <location>
        <begin position="352"/>
        <end position="372"/>
    </location>
</feature>
<dbReference type="PANTHER" id="PTHR42770">
    <property type="entry name" value="AMINO ACID TRANSPORTER-RELATED"/>
    <property type="match status" value="1"/>
</dbReference>
<dbReference type="InterPro" id="IPR050367">
    <property type="entry name" value="APC_superfamily"/>
</dbReference>
<dbReference type="Pfam" id="PF13520">
    <property type="entry name" value="AA_permease_2"/>
    <property type="match status" value="1"/>
</dbReference>
<feature type="transmembrane region" description="Helical" evidence="6">
    <location>
        <begin position="404"/>
        <end position="424"/>
    </location>
</feature>